<evidence type="ECO:0000313" key="4">
    <source>
        <dbReference type="Proteomes" id="UP000702954"/>
    </source>
</evidence>
<gene>
    <name evidence="2" type="ORF">EDD74_12042</name>
    <name evidence="1" type="ORF">FAEUMB_22070</name>
</gene>
<protein>
    <submittedName>
        <fullName evidence="2">Uncharacterized protein</fullName>
    </submittedName>
</protein>
<evidence type="ECO:0000313" key="2">
    <source>
        <dbReference type="EMBL" id="TCS66078.1"/>
    </source>
</evidence>
<keyword evidence="4" id="KW-1185">Reference proteome</keyword>
<dbReference type="AlphaFoldDB" id="A0A4R3JJ04"/>
<evidence type="ECO:0000313" key="3">
    <source>
        <dbReference type="Proteomes" id="UP000294613"/>
    </source>
</evidence>
<name>A0A4R3JJ04_9FIRM</name>
<dbReference type="EMBL" id="BHEO01000008">
    <property type="protein sequence ID" value="GBU05666.1"/>
    <property type="molecule type" value="Genomic_DNA"/>
</dbReference>
<evidence type="ECO:0000313" key="1">
    <source>
        <dbReference type="EMBL" id="GBU05666.1"/>
    </source>
</evidence>
<dbReference type="Proteomes" id="UP000702954">
    <property type="component" value="Unassembled WGS sequence"/>
</dbReference>
<comment type="caution">
    <text evidence="2">The sequence shown here is derived from an EMBL/GenBank/DDBJ whole genome shotgun (WGS) entry which is preliminary data.</text>
</comment>
<organism evidence="2 3">
    <name type="scientific">Faecalimonas umbilicata</name>
    <dbReference type="NCBI Taxonomy" id="1912855"/>
    <lineage>
        <taxon>Bacteria</taxon>
        <taxon>Bacillati</taxon>
        <taxon>Bacillota</taxon>
        <taxon>Clostridia</taxon>
        <taxon>Lachnospirales</taxon>
        <taxon>Lachnospiraceae</taxon>
        <taxon>Faecalimonas</taxon>
    </lineage>
</organism>
<reference evidence="1 4" key="1">
    <citation type="journal article" date="2018" name="Int. J. Syst. Evol. Microbiol.">
        <title>Draft Genome Sequence of Faecalimonas umbilicata JCM 30896T, an Acetate-Producing Bacterium Isolated from Human Feces.</title>
        <authorList>
            <person name="Sakamoto M."/>
            <person name="Ikeyama N."/>
            <person name="Yuki M."/>
            <person name="Ohkuma M."/>
        </authorList>
    </citation>
    <scope>NUCLEOTIDE SEQUENCE [LARGE SCALE GENOMIC DNA]</scope>
    <source>
        <strain evidence="1 4">EGH7</strain>
    </source>
</reference>
<reference evidence="2 3" key="2">
    <citation type="submission" date="2019-03" db="EMBL/GenBank/DDBJ databases">
        <title>Genomic Encyclopedia of Type Strains, Phase IV (KMG-IV): sequencing the most valuable type-strain genomes for metagenomic binning, comparative biology and taxonomic classification.</title>
        <authorList>
            <person name="Goeker M."/>
        </authorList>
    </citation>
    <scope>NUCLEOTIDE SEQUENCE [LARGE SCALE GENOMIC DNA]</scope>
    <source>
        <strain evidence="2 3">DSM 103426</strain>
    </source>
</reference>
<dbReference type="EMBL" id="SLZV01000020">
    <property type="protein sequence ID" value="TCS66078.1"/>
    <property type="molecule type" value="Genomic_DNA"/>
</dbReference>
<dbReference type="RefSeq" id="WP_116441929.1">
    <property type="nucleotide sequence ID" value="NZ_BHEO01000008.1"/>
</dbReference>
<accession>A0A4R3JJ04</accession>
<dbReference type="Proteomes" id="UP000294613">
    <property type="component" value="Unassembled WGS sequence"/>
</dbReference>
<sequence length="213" mass="24397">MRLLARDLKPVTLMKVNGDLYHGIRVNLQSSVNKLLTQAFDIPFEEGDFIERELKNGIKEKYIILKINYSTNVINMDIEKVTDLTKNRGEKIMEERERIVNNTNNFYGEATGIQIQQGTNNSLQEQTITQEFNYAKVKEVLEQIKKYDSMFDEEYGEKAPELRNMIEEIEVLLQKRENPSKIKMVLTEIKNLSIGIAGSLIASGILATIAPIL</sequence>
<proteinExistence type="predicted"/>